<dbReference type="Proteomes" id="UP001222932">
    <property type="component" value="Unassembled WGS sequence"/>
</dbReference>
<evidence type="ECO:0000259" key="1">
    <source>
        <dbReference type="Pfam" id="PF10544"/>
    </source>
</evidence>
<accession>A0AAD3TQ84</accession>
<sequence>MHPYVWVQYADAQLQCCYSREMRRIHARWAPVQALMGRYCRDHASMVCAPDGFYWRDAKGKSGVFIAFKDFIPTDLGQQTQALLRVTMDSPLTAKETPGFIYAYELRTLSSGQTAYFKVGRSDNVPRRMGQWSAQCGYVPTLRDVFPLKARAPSGAGVARAPSIIGTFLPGATKAGTDAARMIPAVKRWERLVHLELADRAVAARPKEYEALCKPCSDCGAVHQEIFPLRSDPKVYEQVVVDVIERWERFVRAITES</sequence>
<dbReference type="PANTHER" id="PTHR28094">
    <property type="entry name" value="MEIOTICALLY UP-REGULATED GENE 113 PROTEIN"/>
    <property type="match status" value="1"/>
</dbReference>
<organism evidence="2 3">
    <name type="scientific">Cutaneotrichosporon spelunceum</name>
    <dbReference type="NCBI Taxonomy" id="1672016"/>
    <lineage>
        <taxon>Eukaryota</taxon>
        <taxon>Fungi</taxon>
        <taxon>Dikarya</taxon>
        <taxon>Basidiomycota</taxon>
        <taxon>Agaricomycotina</taxon>
        <taxon>Tremellomycetes</taxon>
        <taxon>Trichosporonales</taxon>
        <taxon>Trichosporonaceae</taxon>
        <taxon>Cutaneotrichosporon</taxon>
    </lineage>
</organism>
<protein>
    <recommendedName>
        <fullName evidence="1">Bacteriophage T5 Orf172 DNA-binding domain-containing protein</fullName>
    </recommendedName>
</protein>
<dbReference type="AlphaFoldDB" id="A0AAD3TQ84"/>
<evidence type="ECO:0000313" key="3">
    <source>
        <dbReference type="Proteomes" id="UP001222932"/>
    </source>
</evidence>
<dbReference type="EMBL" id="BTCM01000001">
    <property type="protein sequence ID" value="GMK54693.1"/>
    <property type="molecule type" value="Genomic_DNA"/>
</dbReference>
<comment type="caution">
    <text evidence="2">The sequence shown here is derived from an EMBL/GenBank/DDBJ whole genome shotgun (WGS) entry which is preliminary data.</text>
</comment>
<gene>
    <name evidence="2" type="ORF">CspeluHIS016_0112790</name>
</gene>
<feature type="domain" description="Bacteriophage T5 Orf172 DNA-binding" evidence="1">
    <location>
        <begin position="100"/>
        <end position="248"/>
    </location>
</feature>
<dbReference type="PANTHER" id="PTHR28094:SF1">
    <property type="entry name" value="MEIOTICALLY UP-REGULATED GENE 113 PROTEIN"/>
    <property type="match status" value="1"/>
</dbReference>
<proteinExistence type="predicted"/>
<reference evidence="2" key="1">
    <citation type="journal article" date="2023" name="BMC Genomics">
        <title>Chromosome-level genome assemblies of Cutaneotrichosporon spp. (Trichosporonales, Basidiomycota) reveal imbalanced evolution between nucleotide sequences and chromosome synteny.</title>
        <authorList>
            <person name="Kobayashi Y."/>
            <person name="Kayamori A."/>
            <person name="Aoki K."/>
            <person name="Shiwa Y."/>
            <person name="Matsutani M."/>
            <person name="Fujita N."/>
            <person name="Sugita T."/>
            <person name="Iwasaki W."/>
            <person name="Tanaka N."/>
            <person name="Takashima M."/>
        </authorList>
    </citation>
    <scope>NUCLEOTIDE SEQUENCE</scope>
    <source>
        <strain evidence="2">HIS016</strain>
    </source>
</reference>
<dbReference type="Pfam" id="PF10544">
    <property type="entry name" value="T5orf172"/>
    <property type="match status" value="1"/>
</dbReference>
<dbReference type="InterPro" id="IPR053006">
    <property type="entry name" value="Meiosis_regulatory"/>
</dbReference>
<keyword evidence="3" id="KW-1185">Reference proteome</keyword>
<dbReference type="InterPro" id="IPR018306">
    <property type="entry name" value="Phage_T5_Orf172_DNA-bd"/>
</dbReference>
<name>A0AAD3TQ84_9TREE</name>
<reference evidence="2" key="2">
    <citation type="submission" date="2023-06" db="EMBL/GenBank/DDBJ databases">
        <authorList>
            <person name="Kobayashi Y."/>
            <person name="Kayamori A."/>
            <person name="Aoki K."/>
            <person name="Shiwa Y."/>
            <person name="Fujita N."/>
            <person name="Sugita T."/>
            <person name="Iwasaki W."/>
            <person name="Tanaka N."/>
            <person name="Takashima M."/>
        </authorList>
    </citation>
    <scope>NUCLEOTIDE SEQUENCE</scope>
    <source>
        <strain evidence="2">HIS016</strain>
    </source>
</reference>
<evidence type="ECO:0000313" key="2">
    <source>
        <dbReference type="EMBL" id="GMK54693.1"/>
    </source>
</evidence>